<dbReference type="EMBL" id="JAJJPB010000016">
    <property type="protein sequence ID" value="MCC9295602.1"/>
    <property type="molecule type" value="Genomic_DNA"/>
</dbReference>
<dbReference type="CDD" id="cd07034">
    <property type="entry name" value="TPP_PYR_PFOR_IOR-alpha_like"/>
    <property type="match status" value="1"/>
</dbReference>
<dbReference type="InterPro" id="IPR029061">
    <property type="entry name" value="THDP-binding"/>
</dbReference>
<dbReference type="SUPFAM" id="SSF52922">
    <property type="entry name" value="TK C-terminal domain-like"/>
    <property type="match status" value="1"/>
</dbReference>
<name>A0ABS8N742_9CLOT</name>
<organism evidence="5 6">
    <name type="scientific">Clostridium aromativorans</name>
    <dbReference type="NCBI Taxonomy" id="2836848"/>
    <lineage>
        <taxon>Bacteria</taxon>
        <taxon>Bacillati</taxon>
        <taxon>Bacillota</taxon>
        <taxon>Clostridia</taxon>
        <taxon>Eubacteriales</taxon>
        <taxon>Clostridiaceae</taxon>
        <taxon>Clostridium</taxon>
    </lineage>
</organism>
<comment type="caution">
    <text evidence="5">The sequence shown here is derived from an EMBL/GenBank/DDBJ whole genome shotgun (WGS) entry which is preliminary data.</text>
</comment>
<dbReference type="Gene3D" id="3.40.50.920">
    <property type="match status" value="1"/>
</dbReference>
<dbReference type="InterPro" id="IPR050722">
    <property type="entry name" value="Pyruvate:ferred/Flavod_OxRd"/>
</dbReference>
<evidence type="ECO:0000256" key="1">
    <source>
        <dbReference type="ARBA" id="ARBA00009032"/>
    </source>
</evidence>
<sequence>MSNKKFISGDEAVALGVKLAKPQVISAYPITPQTIVVERLSDYVEDGSLNAQYLYVESEHSAMSSCIGASSVGARTFTATSSQGLLYMCECLHYASGSRLPIVMMNANRSTATPWSIYGDQRDSLSQLESGWIQFYVEDSQEALDTIIQAYRIAEDPEVMTPVMVNLDGFVLTHTYELVQVPEQSDVDSFIPYQDYDNRMDLEDPKSTCFTAGPNWNMEFRYQQNYAILNSIGKIKSVDSEFKKKFGRSYGGVVESYRCENADAILVTLGSVTGTARIVVDEMNRNGQKVGLLKLRCVRPFPKKEVADILRNAKAVGVLEKDISFGYEGAVFSDVNSSLTILDKVPKTYNFIGGLGGRDISKGDIKEIFEKLLQKDNKNEINNVEFIKLRCESYDR</sequence>
<dbReference type="Gene3D" id="3.40.50.970">
    <property type="match status" value="1"/>
</dbReference>
<dbReference type="InterPro" id="IPR002880">
    <property type="entry name" value="Pyrv_Fd/Flavodoxin_OxRdtase_N"/>
</dbReference>
<evidence type="ECO:0000313" key="5">
    <source>
        <dbReference type="EMBL" id="MCC9295602.1"/>
    </source>
</evidence>
<dbReference type="PANTHER" id="PTHR32154">
    <property type="entry name" value="PYRUVATE-FLAVODOXIN OXIDOREDUCTASE-RELATED"/>
    <property type="match status" value="1"/>
</dbReference>
<comment type="similarity">
    <text evidence="1">Belongs to the pyruvate:ferredoxin/flavodoxin oxidoreductase family.</text>
</comment>
<evidence type="ECO:0000313" key="6">
    <source>
        <dbReference type="Proteomes" id="UP001165422"/>
    </source>
</evidence>
<accession>A0ABS8N742</accession>
<dbReference type="SUPFAM" id="SSF52518">
    <property type="entry name" value="Thiamin diphosphate-binding fold (THDP-binding)"/>
    <property type="match status" value="1"/>
</dbReference>
<reference evidence="5" key="1">
    <citation type="submission" date="2021-11" db="EMBL/GenBank/DDBJ databases">
        <authorList>
            <person name="Qingchun L."/>
            <person name="Dong Z."/>
            <person name="Zongwei Q."/>
            <person name="Jia Z."/>
            <person name="Duotao L."/>
        </authorList>
    </citation>
    <scope>NUCLEOTIDE SEQUENCE</scope>
    <source>
        <strain evidence="5">WLY-B-L2</strain>
    </source>
</reference>
<evidence type="ECO:0000259" key="4">
    <source>
        <dbReference type="Pfam" id="PF17147"/>
    </source>
</evidence>
<dbReference type="Proteomes" id="UP001165422">
    <property type="component" value="Unassembled WGS sequence"/>
</dbReference>
<keyword evidence="6" id="KW-1185">Reference proteome</keyword>
<dbReference type="InterPro" id="IPR009014">
    <property type="entry name" value="Transketo_C/PFOR_II"/>
</dbReference>
<protein>
    <submittedName>
        <fullName evidence="5">Pyruvate ferredoxin oxidoreductase</fullName>
    </submittedName>
</protein>
<dbReference type="RefSeq" id="WP_229981614.1">
    <property type="nucleotide sequence ID" value="NZ_JAJJPB010000016.1"/>
</dbReference>
<evidence type="ECO:0000256" key="2">
    <source>
        <dbReference type="ARBA" id="ARBA00023002"/>
    </source>
</evidence>
<keyword evidence="2" id="KW-0560">Oxidoreductase</keyword>
<feature type="domain" description="Pyruvate flavodoxin/ferredoxin oxidoreductase pyrimidine binding" evidence="3">
    <location>
        <begin position="16"/>
        <end position="229"/>
    </location>
</feature>
<dbReference type="Pfam" id="PF01855">
    <property type="entry name" value="POR_N"/>
    <property type="match status" value="1"/>
</dbReference>
<keyword evidence="5" id="KW-0670">Pyruvate</keyword>
<proteinExistence type="inferred from homology"/>
<dbReference type="PANTHER" id="PTHR32154:SF0">
    <property type="entry name" value="PYRUVATE-FLAVODOXIN OXIDOREDUCTASE-RELATED"/>
    <property type="match status" value="1"/>
</dbReference>
<dbReference type="Pfam" id="PF17147">
    <property type="entry name" value="PFOR_II"/>
    <property type="match status" value="1"/>
</dbReference>
<dbReference type="InterPro" id="IPR033412">
    <property type="entry name" value="PFOR_II"/>
</dbReference>
<evidence type="ECO:0000259" key="3">
    <source>
        <dbReference type="Pfam" id="PF01855"/>
    </source>
</evidence>
<gene>
    <name evidence="5" type="primary">porA</name>
    <name evidence="5" type="ORF">LN736_12105</name>
</gene>
<feature type="domain" description="Pyruvate:ferredoxin oxidoreductase core" evidence="4">
    <location>
        <begin position="262"/>
        <end position="364"/>
    </location>
</feature>